<dbReference type="EMBL" id="JAIZAY010000018">
    <property type="protein sequence ID" value="KAJ8024861.1"/>
    <property type="molecule type" value="Genomic_DNA"/>
</dbReference>
<evidence type="ECO:0000256" key="2">
    <source>
        <dbReference type="SAM" id="MobiDB-lite"/>
    </source>
</evidence>
<dbReference type="InterPro" id="IPR036875">
    <property type="entry name" value="Znf_CCHC_sf"/>
</dbReference>
<dbReference type="Proteomes" id="UP001152320">
    <property type="component" value="Chromosome 18"/>
</dbReference>
<keyword evidence="1" id="KW-0479">Metal-binding</keyword>
<dbReference type="Gene3D" id="4.10.60.10">
    <property type="entry name" value="Zinc finger, CCHC-type"/>
    <property type="match status" value="1"/>
</dbReference>
<feature type="compositionally biased region" description="Basic and acidic residues" evidence="2">
    <location>
        <begin position="38"/>
        <end position="50"/>
    </location>
</feature>
<gene>
    <name evidence="4" type="ORF">HOLleu_34894</name>
</gene>
<accession>A0A9Q1BEJ5</accession>
<keyword evidence="1" id="KW-0862">Zinc</keyword>
<organism evidence="4 5">
    <name type="scientific">Holothuria leucospilota</name>
    <name type="common">Black long sea cucumber</name>
    <name type="synonym">Mertensiothuria leucospilota</name>
    <dbReference type="NCBI Taxonomy" id="206669"/>
    <lineage>
        <taxon>Eukaryota</taxon>
        <taxon>Metazoa</taxon>
        <taxon>Echinodermata</taxon>
        <taxon>Eleutherozoa</taxon>
        <taxon>Echinozoa</taxon>
        <taxon>Holothuroidea</taxon>
        <taxon>Aspidochirotacea</taxon>
        <taxon>Aspidochirotida</taxon>
        <taxon>Holothuriidae</taxon>
        <taxon>Holothuria</taxon>
    </lineage>
</organism>
<feature type="compositionally biased region" description="Polar residues" evidence="2">
    <location>
        <begin position="19"/>
        <end position="32"/>
    </location>
</feature>
<comment type="caution">
    <text evidence="4">The sequence shown here is derived from an EMBL/GenBank/DDBJ whole genome shotgun (WGS) entry which is preliminary data.</text>
</comment>
<keyword evidence="5" id="KW-1185">Reference proteome</keyword>
<evidence type="ECO:0000313" key="5">
    <source>
        <dbReference type="Proteomes" id="UP001152320"/>
    </source>
</evidence>
<dbReference type="SUPFAM" id="SSF57756">
    <property type="entry name" value="Retrovirus zinc finger-like domains"/>
    <property type="match status" value="1"/>
</dbReference>
<protein>
    <recommendedName>
        <fullName evidence="3">CCHC-type domain-containing protein</fullName>
    </recommendedName>
</protein>
<evidence type="ECO:0000259" key="3">
    <source>
        <dbReference type="PROSITE" id="PS50158"/>
    </source>
</evidence>
<dbReference type="SMART" id="SM00343">
    <property type="entry name" value="ZnF_C2HC"/>
    <property type="match status" value="1"/>
</dbReference>
<keyword evidence="1" id="KW-0863">Zinc-finger</keyword>
<dbReference type="GO" id="GO:0008270">
    <property type="term" value="F:zinc ion binding"/>
    <property type="evidence" value="ECO:0007669"/>
    <property type="project" value="UniProtKB-KW"/>
</dbReference>
<name>A0A9Q1BEJ5_HOLLE</name>
<reference evidence="4" key="1">
    <citation type="submission" date="2021-10" db="EMBL/GenBank/DDBJ databases">
        <title>Tropical sea cucumber genome reveals ecological adaptation and Cuvierian tubules defense mechanism.</title>
        <authorList>
            <person name="Chen T."/>
        </authorList>
    </citation>
    <scope>NUCLEOTIDE SEQUENCE</scope>
    <source>
        <strain evidence="4">Nanhai2018</strain>
        <tissue evidence="4">Muscle</tissue>
    </source>
</reference>
<evidence type="ECO:0000313" key="4">
    <source>
        <dbReference type="EMBL" id="KAJ8024861.1"/>
    </source>
</evidence>
<dbReference type="GO" id="GO:0003676">
    <property type="term" value="F:nucleic acid binding"/>
    <property type="evidence" value="ECO:0007669"/>
    <property type="project" value="InterPro"/>
</dbReference>
<feature type="region of interest" description="Disordered" evidence="2">
    <location>
        <begin position="85"/>
        <end position="110"/>
    </location>
</feature>
<dbReference type="PROSITE" id="PS50158">
    <property type="entry name" value="ZF_CCHC"/>
    <property type="match status" value="1"/>
</dbReference>
<feature type="region of interest" description="Disordered" evidence="2">
    <location>
        <begin position="1"/>
        <end position="62"/>
    </location>
</feature>
<proteinExistence type="predicted"/>
<evidence type="ECO:0000256" key="1">
    <source>
        <dbReference type="PROSITE-ProRule" id="PRU00047"/>
    </source>
</evidence>
<dbReference type="InterPro" id="IPR001878">
    <property type="entry name" value="Znf_CCHC"/>
</dbReference>
<dbReference type="AlphaFoldDB" id="A0A9Q1BEJ5"/>
<feature type="domain" description="CCHC-type" evidence="3">
    <location>
        <begin position="71"/>
        <end position="86"/>
    </location>
</feature>
<sequence length="230" mass="25256">MGGQKKGANRNLLRAVTAGESTVQNTEQSVSAPSMIEALREGFKEQRSEFKQSSQREASNGKRRGKFSENCYMCWQPGHMARNCRDRDPLSPQNQQPRSRSKPNSKGHVCQHETWVGGIAGDGIIGHDFQKKFDGHISVEKGILSIKGQLVSCKKNGAGVLSCGVDNAENHVLPPRNEVITAVVRGNPAEQRLALVEMSDFFMNKHNVLVARALVDPSVGNVLLRAHECN</sequence>